<dbReference type="AlphaFoldDB" id="A0A2D2PZ46"/>
<proteinExistence type="predicted"/>
<keyword evidence="3" id="KW-1185">Reference proteome</keyword>
<reference evidence="3" key="2">
    <citation type="journal article" date="2022" name="Front. Microbiol.">
        <title>Comparative Genomic Analysis Revealed Distinct Molecular Components and Organization of CO2-Concentrating Mechanism in Thermophilic Cyanobacteria.</title>
        <authorList>
            <person name="Tang J."/>
            <person name="Zhou H."/>
            <person name="Yao D."/>
            <person name="Riaz S."/>
            <person name="You D."/>
            <person name="Klepacz-Smolka A."/>
            <person name="Daroch M."/>
        </authorList>
    </citation>
    <scope>NUCLEOTIDE SEQUENCE [LARGE SCALE GENOMIC DNA]</scope>
    <source>
        <strain evidence="3">PCC 6715</strain>
    </source>
</reference>
<name>A0A2D2PZ46_PARLV</name>
<accession>A0A2D2PZ46</accession>
<dbReference type="RefSeq" id="WP_099797664.1">
    <property type="nucleotide sequence ID" value="NZ_CP018092.1"/>
</dbReference>
<gene>
    <name evidence="2" type="ORF">BRW62_00785</name>
</gene>
<feature type="domain" description="CheW-like" evidence="1">
    <location>
        <begin position="18"/>
        <end position="162"/>
    </location>
</feature>
<protein>
    <recommendedName>
        <fullName evidence="1">CheW-like domain-containing protein</fullName>
    </recommendedName>
</protein>
<dbReference type="InterPro" id="IPR036061">
    <property type="entry name" value="CheW-like_dom_sf"/>
</dbReference>
<sequence>MVLKTRRRRQPQPVVMEQFLTFLIRQEQFAVPMAQANRVIPLPPIYGDRSRRGVGLVNHGDREILVIEIGRCLFAEPLSAAETEKLKFLLILQPDLAGEWLGFPLVDPPIIERVPQDHIHPIPKNYLHWGNIHHVSSLMVSSTNDPNLPPIFIVDVPQVLASLKTL</sequence>
<dbReference type="GO" id="GO:0006935">
    <property type="term" value="P:chemotaxis"/>
    <property type="evidence" value="ECO:0007669"/>
    <property type="project" value="InterPro"/>
</dbReference>
<reference evidence="2 3" key="1">
    <citation type="submission" date="2016-11" db="EMBL/GenBank/DDBJ databases">
        <title>Complete genome sequence of thermophilic cyanobacteria strain Synechococcus sp. PCC6715.</title>
        <authorList>
            <person name="Tang J."/>
            <person name="Daroch M."/>
            <person name="Liang Y."/>
            <person name="Jiang D."/>
            <person name="Shah M."/>
        </authorList>
    </citation>
    <scope>NUCLEOTIDE SEQUENCE [LARGE SCALE GENOMIC DNA]</scope>
    <source>
        <strain evidence="2 3">PCC 6715</strain>
    </source>
</reference>
<dbReference type="KEGG" id="slw:BRW62_00785"/>
<dbReference type="InterPro" id="IPR002545">
    <property type="entry name" value="CheW-lke_dom"/>
</dbReference>
<evidence type="ECO:0000313" key="3">
    <source>
        <dbReference type="Proteomes" id="UP000231057"/>
    </source>
</evidence>
<dbReference type="GO" id="GO:0007165">
    <property type="term" value="P:signal transduction"/>
    <property type="evidence" value="ECO:0007669"/>
    <property type="project" value="InterPro"/>
</dbReference>
<dbReference type="EMBL" id="CP018092">
    <property type="protein sequence ID" value="ATS17522.1"/>
    <property type="molecule type" value="Genomic_DNA"/>
</dbReference>
<dbReference type="SUPFAM" id="SSF50341">
    <property type="entry name" value="CheW-like"/>
    <property type="match status" value="1"/>
</dbReference>
<evidence type="ECO:0000259" key="1">
    <source>
        <dbReference type="Pfam" id="PF01584"/>
    </source>
</evidence>
<dbReference type="OrthoDB" id="571837at2"/>
<dbReference type="Pfam" id="PF01584">
    <property type="entry name" value="CheW"/>
    <property type="match status" value="1"/>
</dbReference>
<organism evidence="2 3">
    <name type="scientific">Parathermosynechococcus lividus PCC 6715</name>
    <dbReference type="NCBI Taxonomy" id="1917166"/>
    <lineage>
        <taxon>Bacteria</taxon>
        <taxon>Bacillati</taxon>
        <taxon>Cyanobacteriota</taxon>
        <taxon>Cyanophyceae</taxon>
        <taxon>Acaryochloridales</taxon>
        <taxon>Thermosynechococcaceae</taxon>
        <taxon>Parathermosynechococcus</taxon>
    </lineage>
</organism>
<dbReference type="Proteomes" id="UP000231057">
    <property type="component" value="Chromosome"/>
</dbReference>
<evidence type="ECO:0000313" key="2">
    <source>
        <dbReference type="EMBL" id="ATS17522.1"/>
    </source>
</evidence>